<dbReference type="InterPro" id="IPR000172">
    <property type="entry name" value="GMC_OxRdtase_N"/>
</dbReference>
<dbReference type="PIRSF" id="PIRSF000137">
    <property type="entry name" value="Alcohol_oxidase"/>
    <property type="match status" value="1"/>
</dbReference>
<dbReference type="Pfam" id="PF05199">
    <property type="entry name" value="GMC_oxred_C"/>
    <property type="match status" value="1"/>
</dbReference>
<sequence length="510" mass="54703">MKGSFRPSSPLLLEADAVIVGSGAGGASVADVLTAAGLSVIMLEDGKHVPASTAPPVASEAFASAWRSGGLTAAIGQPPIAYAEGHCVGGGTEINSAIAQRADDDLIDYWRKLYWIENFTPDELAPYYERAETSVNASHTPGPLGPATNILRQGGETLGWKVSELKRGQRGCRGDNRCSFICPNGAKQSMAVTLLPKAVDRGMRLLAQTRVDKIRIEKGRAKEVVACSRDADGKALSIRIKAGMVFACAGAIHTPALLRRSGLRKRIGDTLRLHPTIKATALFDEPVDAHQSRLPLAAITEFMPEQRIGGSVFTPAVFGLSLAEDWTNRGPLMQHWRFCGSYYGMIRPRGVGAVRPLAGMSEPLVRFKLTPEDWMALGQVLTRLGGAMFAAGAREVFPSISGHEGWTGPDQVHEFWDEPLPKAATNLMTVHLFSSCPPGEHRGACAVDSYGRVRGVENLFVADGSLIPEAPGVNPQMTIMALAFRAAEAALSHSAREHARSAARDRNRRD</sequence>
<evidence type="ECO:0000313" key="9">
    <source>
        <dbReference type="Proteomes" id="UP000295507"/>
    </source>
</evidence>
<dbReference type="RefSeq" id="WP_132554398.1">
    <property type="nucleotide sequence ID" value="NZ_SMBK01000030.1"/>
</dbReference>
<evidence type="ECO:0000256" key="1">
    <source>
        <dbReference type="ARBA" id="ARBA00010790"/>
    </source>
</evidence>
<dbReference type="Pfam" id="PF00732">
    <property type="entry name" value="GMC_oxred_N"/>
    <property type="match status" value="1"/>
</dbReference>
<proteinExistence type="inferred from homology"/>
<keyword evidence="4" id="KW-0560">Oxidoreductase</keyword>
<dbReference type="PANTHER" id="PTHR46056:SF12">
    <property type="entry name" value="LONG-CHAIN-ALCOHOL OXIDASE"/>
    <property type="match status" value="1"/>
</dbReference>
<accession>A0A4R3R988</accession>
<comment type="similarity">
    <text evidence="1">Belongs to the GMC oxidoreductase family.</text>
</comment>
<dbReference type="GO" id="GO:0016614">
    <property type="term" value="F:oxidoreductase activity, acting on CH-OH group of donors"/>
    <property type="evidence" value="ECO:0007669"/>
    <property type="project" value="InterPro"/>
</dbReference>
<keyword evidence="3 5" id="KW-0274">FAD</keyword>
<dbReference type="EMBL" id="SMBK01000030">
    <property type="protein sequence ID" value="TCU31321.1"/>
    <property type="molecule type" value="Genomic_DNA"/>
</dbReference>
<dbReference type="InterPro" id="IPR012132">
    <property type="entry name" value="GMC_OxRdtase"/>
</dbReference>
<feature type="binding site" evidence="5">
    <location>
        <position position="211"/>
    </location>
    <ligand>
        <name>FAD</name>
        <dbReference type="ChEBI" id="CHEBI:57692"/>
    </ligand>
</feature>
<organism evidence="8 9">
    <name type="scientific">Rhizobium azibense</name>
    <dbReference type="NCBI Taxonomy" id="1136135"/>
    <lineage>
        <taxon>Bacteria</taxon>
        <taxon>Pseudomonadati</taxon>
        <taxon>Pseudomonadota</taxon>
        <taxon>Alphaproteobacteria</taxon>
        <taxon>Hyphomicrobiales</taxon>
        <taxon>Rhizobiaceae</taxon>
        <taxon>Rhizobium/Agrobacterium group</taxon>
        <taxon>Rhizobium</taxon>
    </lineage>
</organism>
<comment type="caution">
    <text evidence="8">The sequence shown here is derived from an EMBL/GenBank/DDBJ whole genome shotgun (WGS) entry which is preliminary data.</text>
</comment>
<evidence type="ECO:0000256" key="5">
    <source>
        <dbReference type="PIRSR" id="PIRSR000137-2"/>
    </source>
</evidence>
<protein>
    <submittedName>
        <fullName evidence="8">Choline dehydrogenase-like flavoprotein</fullName>
    </submittedName>
</protein>
<dbReference type="AlphaFoldDB" id="A0A4R3R988"/>
<feature type="domain" description="Glucose-methanol-choline oxidoreductase C-terminal" evidence="7">
    <location>
        <begin position="365"/>
        <end position="483"/>
    </location>
</feature>
<evidence type="ECO:0000256" key="3">
    <source>
        <dbReference type="ARBA" id="ARBA00022827"/>
    </source>
</evidence>
<dbReference type="InterPro" id="IPR036188">
    <property type="entry name" value="FAD/NAD-bd_sf"/>
</dbReference>
<evidence type="ECO:0000259" key="6">
    <source>
        <dbReference type="Pfam" id="PF00732"/>
    </source>
</evidence>
<gene>
    <name evidence="8" type="ORF">EV129_13015</name>
</gene>
<feature type="domain" description="Glucose-methanol-choline oxidoreductase N-terminal" evidence="6">
    <location>
        <begin position="67"/>
        <end position="275"/>
    </location>
</feature>
<reference evidence="8 9" key="1">
    <citation type="submission" date="2019-03" db="EMBL/GenBank/DDBJ databases">
        <title>Genomic Encyclopedia of Type Strains, Phase IV (KMG-V): Genome sequencing to study the core and pangenomes of soil and plant-associated prokaryotes.</title>
        <authorList>
            <person name="Whitman W."/>
        </authorList>
    </citation>
    <scope>NUCLEOTIDE SEQUENCE [LARGE SCALE GENOMIC DNA]</scope>
    <source>
        <strain evidence="8 9">IE4868</strain>
    </source>
</reference>
<comment type="cofactor">
    <cofactor evidence="5">
        <name>FAD</name>
        <dbReference type="ChEBI" id="CHEBI:57692"/>
    </cofactor>
</comment>
<dbReference type="SUPFAM" id="SSF51905">
    <property type="entry name" value="FAD/NAD(P)-binding domain"/>
    <property type="match status" value="1"/>
</dbReference>
<evidence type="ECO:0000313" key="8">
    <source>
        <dbReference type="EMBL" id="TCU31321.1"/>
    </source>
</evidence>
<evidence type="ECO:0000256" key="4">
    <source>
        <dbReference type="ARBA" id="ARBA00023002"/>
    </source>
</evidence>
<dbReference type="InterPro" id="IPR007867">
    <property type="entry name" value="GMC_OxRtase_C"/>
</dbReference>
<evidence type="ECO:0000259" key="7">
    <source>
        <dbReference type="Pfam" id="PF05199"/>
    </source>
</evidence>
<dbReference type="Proteomes" id="UP000295507">
    <property type="component" value="Unassembled WGS sequence"/>
</dbReference>
<evidence type="ECO:0000256" key="2">
    <source>
        <dbReference type="ARBA" id="ARBA00022630"/>
    </source>
</evidence>
<keyword evidence="2" id="KW-0285">Flavoprotein</keyword>
<dbReference type="Gene3D" id="3.50.50.60">
    <property type="entry name" value="FAD/NAD(P)-binding domain"/>
    <property type="match status" value="2"/>
</dbReference>
<name>A0A4R3R988_9HYPH</name>
<dbReference type="PANTHER" id="PTHR46056">
    <property type="entry name" value="LONG-CHAIN-ALCOHOL OXIDASE"/>
    <property type="match status" value="1"/>
</dbReference>
<dbReference type="GO" id="GO:0050660">
    <property type="term" value="F:flavin adenine dinucleotide binding"/>
    <property type="evidence" value="ECO:0007669"/>
    <property type="project" value="InterPro"/>
</dbReference>